<keyword evidence="1" id="KW-0812">Transmembrane</keyword>
<organism evidence="2">
    <name type="scientific">Sicyonia whispovirus</name>
    <dbReference type="NCBI Taxonomy" id="2984283"/>
    <lineage>
        <taxon>Viruses</taxon>
        <taxon>Viruses incertae sedis</taxon>
        <taxon>Naldaviricetes</taxon>
        <taxon>Nimaviridae</taxon>
        <taxon>Whispovirus</taxon>
    </lineage>
</organism>
<keyword evidence="1" id="KW-0472">Membrane</keyword>
<evidence type="ECO:0000256" key="1">
    <source>
        <dbReference type="SAM" id="Phobius"/>
    </source>
</evidence>
<proteinExistence type="predicted"/>
<keyword evidence="1" id="KW-1133">Transmembrane helix</keyword>
<dbReference type="EMBL" id="LC738881">
    <property type="protein sequence ID" value="BDT63155.1"/>
    <property type="molecule type" value="Genomic_DNA"/>
</dbReference>
<protein>
    <submittedName>
        <fullName evidence="2">Wsv011-like protein</fullName>
    </submittedName>
</protein>
<sequence>MHASRGAHLNLVDSASPSGVVSYKIVDFSCTDKPIRWPKRASHPFTEKIDATLQSHPDFGRGAGGFVISDTGEKFTNMAWGPVCGERDAMISDCCLWATFDNPNYFQPWVADIRLLRQGLSLSCDERLTVLGSVATVVLSLGRDVAEKIFKVTEEAVLGAGSRKFRALTGSPSFLFGLPMVPGALAAHFRPENWKTGLGVALVALVVLTLVCFLTIAGTHTLNLFAAGDTVKRRFSETFEKMSPAPCLSASCLLTDAVGDRTKMVALPSPLPLTGQPPTVSSGGGGGCCPRAACRRAPYSSPPPPTTPAQLRSSAF</sequence>
<evidence type="ECO:0000313" key="2">
    <source>
        <dbReference type="EMBL" id="BDT63155.1"/>
    </source>
</evidence>
<reference evidence="2" key="1">
    <citation type="submission" date="2022-10" db="EMBL/GenBank/DDBJ databases">
        <title>Genome sequences of endogenous nimaviruses in decapod crustaceans.</title>
        <authorList>
            <person name="Kawato S."/>
            <person name="Nozaki R."/>
            <person name="Kondo H."/>
            <person name="Hirono I."/>
        </authorList>
    </citation>
    <scope>NUCLEOTIDE SEQUENCE</scope>
    <source>
        <strain evidence="2">Fukuoka2019</strain>
    </source>
</reference>
<feature type="transmembrane region" description="Helical" evidence="1">
    <location>
        <begin position="201"/>
        <end position="226"/>
    </location>
</feature>
<accession>A0A9C7BJ28</accession>
<name>A0A9C7BJ28_9VIRU</name>
<feature type="transmembrane region" description="Helical" evidence="1">
    <location>
        <begin position="172"/>
        <end position="189"/>
    </location>
</feature>